<dbReference type="InterPro" id="IPR003661">
    <property type="entry name" value="HisK_dim/P_dom"/>
</dbReference>
<dbReference type="SUPFAM" id="SSF47384">
    <property type="entry name" value="Homodimeric domain of signal transducing histidine kinase"/>
    <property type="match status" value="1"/>
</dbReference>
<evidence type="ECO:0000256" key="1">
    <source>
        <dbReference type="ARBA" id="ARBA00000085"/>
    </source>
</evidence>
<dbReference type="GeneID" id="98915554"/>
<keyword evidence="8" id="KW-0472">Membrane</keyword>
<dbReference type="EMBL" id="SMCQ01000011">
    <property type="protein sequence ID" value="TCV98674.1"/>
    <property type="molecule type" value="Genomic_DNA"/>
</dbReference>
<dbReference type="InterPro" id="IPR005467">
    <property type="entry name" value="His_kinase_dom"/>
</dbReference>
<feature type="domain" description="Histidine kinase" evidence="9">
    <location>
        <begin position="115"/>
        <end position="316"/>
    </location>
</feature>
<dbReference type="SMART" id="SM00388">
    <property type="entry name" value="HisKA"/>
    <property type="match status" value="1"/>
</dbReference>
<evidence type="ECO:0000256" key="4">
    <source>
        <dbReference type="ARBA" id="ARBA00022553"/>
    </source>
</evidence>
<dbReference type="GO" id="GO:0005886">
    <property type="term" value="C:plasma membrane"/>
    <property type="evidence" value="ECO:0007669"/>
    <property type="project" value="TreeGrafter"/>
</dbReference>
<keyword evidence="8" id="KW-0812">Transmembrane</keyword>
<reference evidence="10 11" key="1">
    <citation type="submission" date="2019-03" db="EMBL/GenBank/DDBJ databases">
        <title>Genomic Encyclopedia of Type Strains, Phase IV (KMG-IV): sequencing the most valuable type-strain genomes for metagenomic binning, comparative biology and taxonomic classification.</title>
        <authorList>
            <person name="Goeker M."/>
        </authorList>
    </citation>
    <scope>NUCLEOTIDE SEQUENCE [LARGE SCALE GENOMIC DNA]</scope>
    <source>
        <strain evidence="10 11">DSM 29487</strain>
    </source>
</reference>
<dbReference type="InterPro" id="IPR003594">
    <property type="entry name" value="HATPase_dom"/>
</dbReference>
<dbReference type="InterPro" id="IPR036097">
    <property type="entry name" value="HisK_dim/P_sf"/>
</dbReference>
<dbReference type="CDD" id="cd00082">
    <property type="entry name" value="HisKA"/>
    <property type="match status" value="1"/>
</dbReference>
<evidence type="ECO:0000256" key="6">
    <source>
        <dbReference type="ARBA" id="ARBA00022777"/>
    </source>
</evidence>
<gene>
    <name evidence="10" type="ORF">EDD60_11187</name>
</gene>
<dbReference type="PANTHER" id="PTHR45453">
    <property type="entry name" value="PHOSPHATE REGULON SENSOR PROTEIN PHOR"/>
    <property type="match status" value="1"/>
</dbReference>
<keyword evidence="5" id="KW-0808">Transferase</keyword>
<dbReference type="CDD" id="cd00075">
    <property type="entry name" value="HATPase"/>
    <property type="match status" value="1"/>
</dbReference>
<evidence type="ECO:0000313" key="10">
    <source>
        <dbReference type="EMBL" id="TCV98674.1"/>
    </source>
</evidence>
<keyword evidence="7" id="KW-0902">Two-component regulatory system</keyword>
<dbReference type="Gene3D" id="1.10.287.130">
    <property type="match status" value="1"/>
</dbReference>
<name>A0A4R3Z403_9FIRM</name>
<dbReference type="SUPFAM" id="SSF55874">
    <property type="entry name" value="ATPase domain of HSP90 chaperone/DNA topoisomerase II/histidine kinase"/>
    <property type="match status" value="1"/>
</dbReference>
<dbReference type="Pfam" id="PF02518">
    <property type="entry name" value="HATPase_c"/>
    <property type="match status" value="1"/>
</dbReference>
<comment type="catalytic activity">
    <reaction evidence="1">
        <text>ATP + protein L-histidine = ADP + protein N-phospho-L-histidine.</text>
        <dbReference type="EC" id="2.7.13.3"/>
    </reaction>
</comment>
<evidence type="ECO:0000256" key="5">
    <source>
        <dbReference type="ARBA" id="ARBA00022679"/>
    </source>
</evidence>
<protein>
    <recommendedName>
        <fullName evidence="3">histidine kinase</fullName>
        <ecNumber evidence="3">2.7.13.3</ecNumber>
    </recommendedName>
</protein>
<keyword evidence="6 10" id="KW-0418">Kinase</keyword>
<feature type="transmembrane region" description="Helical" evidence="8">
    <location>
        <begin position="9"/>
        <end position="28"/>
    </location>
</feature>
<evidence type="ECO:0000256" key="2">
    <source>
        <dbReference type="ARBA" id="ARBA00004370"/>
    </source>
</evidence>
<dbReference type="PROSITE" id="PS50109">
    <property type="entry name" value="HIS_KIN"/>
    <property type="match status" value="1"/>
</dbReference>
<sequence length="324" mass="38153">METNNREFILLRYKMMVSIIILLLIYIFSLSKEILFIDSVLCIFYMYYSSKRILKSLFTDMRHVIDFASGDQEFMIKDGDLGLLYDEIVILKKRTTAYQETIQKEKNKLRQTIEDICHQLKTPLASVSIYNELLLEEQPHHYLIETQQQIEKMKYLINSLLKLAKLQGSQVDFDFQYLPIYEVFQLSLQALHSLIQQTSTSITIEKTEAYLYYDESWLQEALSNIIKNSLEHGCSKIKVTFEEHQQYIKCFIYNNGEEIKEKDLPHIFERFYHSAKQQGVGIGLALSKEIIEKHHGLVIAYNDNGVVFEITFPLFQMNDKYKVS</sequence>
<evidence type="ECO:0000259" key="9">
    <source>
        <dbReference type="PROSITE" id="PS50109"/>
    </source>
</evidence>
<evidence type="ECO:0000256" key="7">
    <source>
        <dbReference type="ARBA" id="ARBA00023012"/>
    </source>
</evidence>
<dbReference type="EC" id="2.7.13.3" evidence="3"/>
<dbReference type="Pfam" id="PF00512">
    <property type="entry name" value="HisKA"/>
    <property type="match status" value="1"/>
</dbReference>
<dbReference type="GO" id="GO:0016036">
    <property type="term" value="P:cellular response to phosphate starvation"/>
    <property type="evidence" value="ECO:0007669"/>
    <property type="project" value="TreeGrafter"/>
</dbReference>
<dbReference type="PRINTS" id="PR00344">
    <property type="entry name" value="BCTRLSENSOR"/>
</dbReference>
<keyword evidence="11" id="KW-1185">Reference proteome</keyword>
<accession>A0A4R3Z403</accession>
<dbReference type="SMART" id="SM00387">
    <property type="entry name" value="HATPase_c"/>
    <property type="match status" value="1"/>
</dbReference>
<proteinExistence type="predicted"/>
<dbReference type="GO" id="GO:0004721">
    <property type="term" value="F:phosphoprotein phosphatase activity"/>
    <property type="evidence" value="ECO:0007669"/>
    <property type="project" value="TreeGrafter"/>
</dbReference>
<dbReference type="InterPro" id="IPR004358">
    <property type="entry name" value="Sig_transdc_His_kin-like_C"/>
</dbReference>
<keyword evidence="4" id="KW-0597">Phosphoprotein</keyword>
<dbReference type="Gene3D" id="3.30.565.10">
    <property type="entry name" value="Histidine kinase-like ATPase, C-terminal domain"/>
    <property type="match status" value="1"/>
</dbReference>
<dbReference type="GO" id="GO:0000155">
    <property type="term" value="F:phosphorelay sensor kinase activity"/>
    <property type="evidence" value="ECO:0007669"/>
    <property type="project" value="InterPro"/>
</dbReference>
<evidence type="ECO:0000313" key="11">
    <source>
        <dbReference type="Proteomes" id="UP000295515"/>
    </source>
</evidence>
<comment type="subcellular location">
    <subcellularLocation>
        <location evidence="2">Membrane</location>
    </subcellularLocation>
</comment>
<organism evidence="10 11">
    <name type="scientific">Longibaculum muris</name>
    <dbReference type="NCBI Taxonomy" id="1796628"/>
    <lineage>
        <taxon>Bacteria</taxon>
        <taxon>Bacillati</taxon>
        <taxon>Bacillota</taxon>
        <taxon>Erysipelotrichia</taxon>
        <taxon>Erysipelotrichales</taxon>
        <taxon>Coprobacillaceae</taxon>
        <taxon>Longibaculum</taxon>
    </lineage>
</organism>
<dbReference type="PANTHER" id="PTHR45453:SF1">
    <property type="entry name" value="PHOSPHATE REGULON SENSOR PROTEIN PHOR"/>
    <property type="match status" value="1"/>
</dbReference>
<dbReference type="Proteomes" id="UP000295515">
    <property type="component" value="Unassembled WGS sequence"/>
</dbReference>
<dbReference type="InterPro" id="IPR050351">
    <property type="entry name" value="BphY/WalK/GraS-like"/>
</dbReference>
<dbReference type="AlphaFoldDB" id="A0A4R3Z403"/>
<evidence type="ECO:0000256" key="8">
    <source>
        <dbReference type="SAM" id="Phobius"/>
    </source>
</evidence>
<evidence type="ECO:0000256" key="3">
    <source>
        <dbReference type="ARBA" id="ARBA00012438"/>
    </source>
</evidence>
<dbReference type="InterPro" id="IPR036890">
    <property type="entry name" value="HATPase_C_sf"/>
</dbReference>
<keyword evidence="8" id="KW-1133">Transmembrane helix</keyword>
<comment type="caution">
    <text evidence="10">The sequence shown here is derived from an EMBL/GenBank/DDBJ whole genome shotgun (WGS) entry which is preliminary data.</text>
</comment>
<dbReference type="RefSeq" id="WP_066448000.1">
    <property type="nucleotide sequence ID" value="NZ_JANKBF010000012.1"/>
</dbReference>